<evidence type="ECO:0000256" key="8">
    <source>
        <dbReference type="HAMAP-Rule" id="MF_00193"/>
    </source>
</evidence>
<protein>
    <recommendedName>
        <fullName evidence="8 10">NH(3)-dependent NAD(+) synthetase</fullName>
        <ecNumber evidence="8 10">6.3.1.5</ecNumber>
    </recommendedName>
</protein>
<evidence type="ECO:0000256" key="10">
    <source>
        <dbReference type="RuleBase" id="RU003812"/>
    </source>
</evidence>
<comment type="subunit">
    <text evidence="8">Homodimer.</text>
</comment>
<dbReference type="PANTHER" id="PTHR23090">
    <property type="entry name" value="NH 3 /GLUTAMINE-DEPENDENT NAD + SYNTHETASE"/>
    <property type="match status" value="1"/>
</dbReference>
<dbReference type="RefSeq" id="WP_078694178.1">
    <property type="nucleotide sequence ID" value="NZ_FUWX01000012.1"/>
</dbReference>
<evidence type="ECO:0000256" key="1">
    <source>
        <dbReference type="ARBA" id="ARBA00005859"/>
    </source>
</evidence>
<proteinExistence type="inferred from homology"/>
<dbReference type="STRING" id="180163.SAMN02745174_01708"/>
<feature type="binding site" evidence="8">
    <location>
        <position position="142"/>
    </location>
    <ligand>
        <name>Mg(2+)</name>
        <dbReference type="ChEBI" id="CHEBI:18420"/>
    </ligand>
</feature>
<dbReference type="Pfam" id="PF02540">
    <property type="entry name" value="NAD_synthase"/>
    <property type="match status" value="1"/>
</dbReference>
<evidence type="ECO:0000256" key="9">
    <source>
        <dbReference type="RuleBase" id="RU003811"/>
    </source>
</evidence>
<evidence type="ECO:0000259" key="11">
    <source>
        <dbReference type="Pfam" id="PF02540"/>
    </source>
</evidence>
<dbReference type="GO" id="GO:0008795">
    <property type="term" value="F:NAD+ synthase activity"/>
    <property type="evidence" value="ECO:0007669"/>
    <property type="project" value="UniProtKB-UniRule"/>
</dbReference>
<gene>
    <name evidence="8" type="primary">nadE</name>
    <name evidence="12" type="ORF">SAMN02745174_01708</name>
</gene>
<evidence type="ECO:0000256" key="3">
    <source>
        <dbReference type="ARBA" id="ARBA00022723"/>
    </source>
</evidence>
<keyword evidence="13" id="KW-1185">Reference proteome</keyword>
<comment type="pathway">
    <text evidence="8">Cofactor biosynthesis; NAD(+) biosynthesis; NAD(+) from deamido-NAD(+) (ammonia route): step 1/1.</text>
</comment>
<dbReference type="InterPro" id="IPR014729">
    <property type="entry name" value="Rossmann-like_a/b/a_fold"/>
</dbReference>
<name>A0A1T4NXM3_9FUSO</name>
<feature type="binding site" evidence="8">
    <location>
        <position position="41"/>
    </location>
    <ligand>
        <name>Mg(2+)</name>
        <dbReference type="ChEBI" id="CHEBI:18420"/>
    </ligand>
</feature>
<dbReference type="EMBL" id="FUWX01000012">
    <property type="protein sequence ID" value="SJZ83993.1"/>
    <property type="molecule type" value="Genomic_DNA"/>
</dbReference>
<feature type="domain" description="NAD/GMP synthase" evidence="11">
    <location>
        <begin position="15"/>
        <end position="252"/>
    </location>
</feature>
<evidence type="ECO:0000256" key="2">
    <source>
        <dbReference type="ARBA" id="ARBA00022598"/>
    </source>
</evidence>
<keyword evidence="4 8" id="KW-0547">Nucleotide-binding</keyword>
<dbReference type="OrthoDB" id="9803818at2"/>
<dbReference type="InterPro" id="IPR022310">
    <property type="entry name" value="NAD/GMP_synthase"/>
</dbReference>
<evidence type="ECO:0000313" key="12">
    <source>
        <dbReference type="EMBL" id="SJZ83993.1"/>
    </source>
</evidence>
<keyword evidence="7 8" id="KW-0520">NAD</keyword>
<dbReference type="GO" id="GO:0005737">
    <property type="term" value="C:cytoplasm"/>
    <property type="evidence" value="ECO:0007669"/>
    <property type="project" value="InterPro"/>
</dbReference>
<comment type="catalytic activity">
    <reaction evidence="8 10">
        <text>deamido-NAD(+) + NH4(+) + ATP = AMP + diphosphate + NAD(+) + H(+)</text>
        <dbReference type="Rhea" id="RHEA:21188"/>
        <dbReference type="ChEBI" id="CHEBI:15378"/>
        <dbReference type="ChEBI" id="CHEBI:28938"/>
        <dbReference type="ChEBI" id="CHEBI:30616"/>
        <dbReference type="ChEBI" id="CHEBI:33019"/>
        <dbReference type="ChEBI" id="CHEBI:57540"/>
        <dbReference type="ChEBI" id="CHEBI:58437"/>
        <dbReference type="ChEBI" id="CHEBI:456215"/>
        <dbReference type="EC" id="6.3.1.5"/>
    </reaction>
</comment>
<dbReference type="AlphaFoldDB" id="A0A1T4NXM3"/>
<evidence type="ECO:0000256" key="5">
    <source>
        <dbReference type="ARBA" id="ARBA00022840"/>
    </source>
</evidence>
<accession>A0A1T4NXM3</accession>
<dbReference type="GO" id="GO:0005524">
    <property type="term" value="F:ATP binding"/>
    <property type="evidence" value="ECO:0007669"/>
    <property type="project" value="UniProtKB-UniRule"/>
</dbReference>
<keyword evidence="6 8" id="KW-0460">Magnesium</keyword>
<comment type="caution">
    <text evidence="8">Lacks conserved residue(s) required for the propagation of feature annotation.</text>
</comment>
<dbReference type="UniPathway" id="UPA00253">
    <property type="reaction ID" value="UER00333"/>
</dbReference>
<dbReference type="Gene3D" id="3.40.50.620">
    <property type="entry name" value="HUPs"/>
    <property type="match status" value="1"/>
</dbReference>
<dbReference type="EC" id="6.3.1.5" evidence="8 10"/>
<evidence type="ECO:0000256" key="7">
    <source>
        <dbReference type="ARBA" id="ARBA00023027"/>
    </source>
</evidence>
<feature type="binding site" evidence="8">
    <location>
        <position position="166"/>
    </location>
    <ligand>
        <name>ATP</name>
        <dbReference type="ChEBI" id="CHEBI:30616"/>
    </ligand>
</feature>
<dbReference type="GO" id="GO:0009435">
    <property type="term" value="P:NAD+ biosynthetic process"/>
    <property type="evidence" value="ECO:0007669"/>
    <property type="project" value="UniProtKB-UniRule"/>
</dbReference>
<feature type="binding site" evidence="8">
    <location>
        <position position="188"/>
    </location>
    <ligand>
        <name>ATP</name>
        <dbReference type="ChEBI" id="CHEBI:30616"/>
    </ligand>
</feature>
<dbReference type="CDD" id="cd00553">
    <property type="entry name" value="NAD_synthase"/>
    <property type="match status" value="1"/>
</dbReference>
<dbReference type="GO" id="GO:0003952">
    <property type="term" value="F:NAD+ synthase (glutamine-hydrolyzing) activity"/>
    <property type="evidence" value="ECO:0007669"/>
    <property type="project" value="InterPro"/>
</dbReference>
<dbReference type="GO" id="GO:0046872">
    <property type="term" value="F:metal ion binding"/>
    <property type="evidence" value="ECO:0007669"/>
    <property type="project" value="UniProtKB-KW"/>
</dbReference>
<keyword evidence="3 8" id="KW-0479">Metal-binding</keyword>
<dbReference type="NCBIfam" id="NF010587">
    <property type="entry name" value="PRK13980.1"/>
    <property type="match status" value="1"/>
</dbReference>
<dbReference type="GO" id="GO:0004359">
    <property type="term" value="F:glutaminase activity"/>
    <property type="evidence" value="ECO:0007669"/>
    <property type="project" value="InterPro"/>
</dbReference>
<dbReference type="PANTHER" id="PTHR23090:SF9">
    <property type="entry name" value="GLUTAMINE-DEPENDENT NAD(+) SYNTHETASE"/>
    <property type="match status" value="1"/>
</dbReference>
<comment type="function">
    <text evidence="8">Catalyzes the ATP-dependent amidation of deamido-NAD to form NAD. Uses ammonia as a nitrogen source.</text>
</comment>
<comment type="similarity">
    <text evidence="1 8 9">Belongs to the NAD synthetase family.</text>
</comment>
<keyword evidence="2 8" id="KW-0436">Ligase</keyword>
<dbReference type="NCBIfam" id="TIGR00552">
    <property type="entry name" value="nadE"/>
    <property type="match status" value="1"/>
</dbReference>
<dbReference type="Proteomes" id="UP000191153">
    <property type="component" value="Unassembled WGS sequence"/>
</dbReference>
<dbReference type="InterPro" id="IPR022926">
    <property type="entry name" value="NH(3)-dep_NAD(+)_synth"/>
</dbReference>
<feature type="binding site" evidence="8">
    <location>
        <begin position="35"/>
        <end position="42"/>
    </location>
    <ligand>
        <name>ATP</name>
        <dbReference type="ChEBI" id="CHEBI:30616"/>
    </ligand>
</feature>
<keyword evidence="5 8" id="KW-0067">ATP-binding</keyword>
<dbReference type="SUPFAM" id="SSF52402">
    <property type="entry name" value="Adenine nucleotide alpha hydrolases-like"/>
    <property type="match status" value="1"/>
</dbReference>
<evidence type="ECO:0000256" key="6">
    <source>
        <dbReference type="ARBA" id="ARBA00022842"/>
    </source>
</evidence>
<feature type="binding site" description="in other chain" evidence="8">
    <location>
        <position position="117"/>
    </location>
    <ligand>
        <name>deamido-NAD(+)</name>
        <dbReference type="ChEBI" id="CHEBI:58437"/>
        <note>ligand shared between two neighboring subunits</note>
    </ligand>
</feature>
<organism evidence="12 13">
    <name type="scientific">Cetobacterium ceti</name>
    <dbReference type="NCBI Taxonomy" id="180163"/>
    <lineage>
        <taxon>Bacteria</taxon>
        <taxon>Fusobacteriati</taxon>
        <taxon>Fusobacteriota</taxon>
        <taxon>Fusobacteriia</taxon>
        <taxon>Fusobacteriales</taxon>
        <taxon>Fusobacteriaceae</taxon>
        <taxon>Cetobacterium</taxon>
    </lineage>
</organism>
<sequence>MENRLDLNLQMVENILVDFLREEVHKVGFEKVVLGISGGIDSALVAYLAAKAFGPENVLGIMMPYKSSSKESVEHGKLVIESLGIKSDLIEITPMVDPYFQMNPDMDGLRKGNRMARERMCILFDHSAKEKALVLGTSNKTEILLGYSTQFGDGASAINPIGDLYKTQVWELSRHLGVPEALIDKKPSADLWEGQTDESELGFSYKMADEILYRLIEERYTPEEVIEDGFDREIVEKVMRKIKFSQYKRKLPVIAKVLNRTIGREFRYPRDWGV</sequence>
<reference evidence="12 13" key="1">
    <citation type="submission" date="2017-02" db="EMBL/GenBank/DDBJ databases">
        <authorList>
            <person name="Peterson S.W."/>
        </authorList>
    </citation>
    <scope>NUCLEOTIDE SEQUENCE [LARGE SCALE GENOMIC DNA]</scope>
    <source>
        <strain evidence="12 13">ATCC 700028</strain>
    </source>
</reference>
<evidence type="ECO:0000256" key="4">
    <source>
        <dbReference type="ARBA" id="ARBA00022741"/>
    </source>
</evidence>
<feature type="binding site" evidence="8">
    <location>
        <position position="137"/>
    </location>
    <ligand>
        <name>ATP</name>
        <dbReference type="ChEBI" id="CHEBI:30616"/>
    </ligand>
</feature>
<dbReference type="HAMAP" id="MF_00193">
    <property type="entry name" value="NadE_ammonia_dep"/>
    <property type="match status" value="1"/>
</dbReference>
<dbReference type="InterPro" id="IPR003694">
    <property type="entry name" value="NAD_synthase"/>
</dbReference>
<evidence type="ECO:0000313" key="13">
    <source>
        <dbReference type="Proteomes" id="UP000191153"/>
    </source>
</evidence>
<dbReference type="FunFam" id="3.40.50.620:FF:000106">
    <property type="entry name" value="Glutamine-dependent NAD(+) synthetase"/>
    <property type="match status" value="1"/>
</dbReference>